<dbReference type="PANTHER" id="PTHR12843:SF5">
    <property type="entry name" value="EEF1A LYSINE METHYLTRANSFERASE 2"/>
    <property type="match status" value="1"/>
</dbReference>
<dbReference type="AlphaFoldDB" id="A0A6A1PZ26"/>
<name>A0A6A1PZ26_BALPH</name>
<feature type="compositionally biased region" description="Low complexity" evidence="1">
    <location>
        <begin position="334"/>
        <end position="344"/>
    </location>
</feature>
<sequence>MELGLRGDLPGVKDGLREVEEPSKMVLAEEQEPKLANKLHVVLTQKRSHPHERAVLERMTSPRLYWTPESIGMLSVRENCKLSKNMEIQEKSGYGLTNKVEAETQDSIGCIRELGENEDLEEYGLRSLKEQEAKFGFSNISEIDYSPSAIQLSGSIIEKEGLSNIKLNLSGFHICIDKGTFDAISLNPDNAIEKRKQHVKSLSRVPTWAPKSWEELKRGVGFQGLQPLLAGRTIELVSWPLGQSFLSLSWDPKPVRQMPILTGPGPRQLRARPSLAAYTGSPTDGGTSNGASHVPTALTLRHAAHWQGMGTKPCLAEGPQTGPGLGEDRKGGFHQHFSQSYQQQINEGGGREMKKSFPQSLKPLGARLEEPKPASFK</sequence>
<proteinExistence type="predicted"/>
<dbReference type="PANTHER" id="PTHR12843">
    <property type="entry name" value="PROTEIN-LYSINE N-METHYLTRANSFERASE METTL10"/>
    <property type="match status" value="1"/>
</dbReference>
<dbReference type="GO" id="GO:0005737">
    <property type="term" value="C:cytoplasm"/>
    <property type="evidence" value="ECO:0007669"/>
    <property type="project" value="TreeGrafter"/>
</dbReference>
<reference evidence="2 3" key="1">
    <citation type="journal article" date="2019" name="PLoS ONE">
        <title>Genomic analyses reveal an absence of contemporary introgressive admixture between fin whales and blue whales, despite known hybrids.</title>
        <authorList>
            <person name="Westbury M.V."/>
            <person name="Petersen B."/>
            <person name="Lorenzen E.D."/>
        </authorList>
    </citation>
    <scope>NUCLEOTIDE SEQUENCE [LARGE SCALE GENOMIC DNA]</scope>
    <source>
        <strain evidence="2">FinWhale-01</strain>
    </source>
</reference>
<feature type="compositionally biased region" description="Basic and acidic residues" evidence="1">
    <location>
        <begin position="367"/>
        <end position="377"/>
    </location>
</feature>
<dbReference type="Proteomes" id="UP000437017">
    <property type="component" value="Unassembled WGS sequence"/>
</dbReference>
<comment type="caution">
    <text evidence="2">The sequence shown here is derived from an EMBL/GenBank/DDBJ whole genome shotgun (WGS) entry which is preliminary data.</text>
</comment>
<dbReference type="EMBL" id="SGJD01001283">
    <property type="protein sequence ID" value="KAB0400940.1"/>
    <property type="molecule type" value="Genomic_DNA"/>
</dbReference>
<dbReference type="OrthoDB" id="9682172at2759"/>
<evidence type="ECO:0000256" key="1">
    <source>
        <dbReference type="SAM" id="MobiDB-lite"/>
    </source>
</evidence>
<protein>
    <submittedName>
        <fullName evidence="2">Uncharacterized protein</fullName>
    </submittedName>
</protein>
<evidence type="ECO:0000313" key="3">
    <source>
        <dbReference type="Proteomes" id="UP000437017"/>
    </source>
</evidence>
<feature type="non-terminal residue" evidence="2">
    <location>
        <position position="377"/>
    </location>
</feature>
<evidence type="ECO:0000313" key="2">
    <source>
        <dbReference type="EMBL" id="KAB0400940.1"/>
    </source>
</evidence>
<keyword evidence="3" id="KW-1185">Reference proteome</keyword>
<dbReference type="GO" id="GO:0016279">
    <property type="term" value="F:protein-lysine N-methyltransferase activity"/>
    <property type="evidence" value="ECO:0007669"/>
    <property type="project" value="TreeGrafter"/>
</dbReference>
<organism evidence="2 3">
    <name type="scientific">Balaenoptera physalus</name>
    <name type="common">Fin whale</name>
    <name type="synonym">Balaena physalus</name>
    <dbReference type="NCBI Taxonomy" id="9770"/>
    <lineage>
        <taxon>Eukaryota</taxon>
        <taxon>Metazoa</taxon>
        <taxon>Chordata</taxon>
        <taxon>Craniata</taxon>
        <taxon>Vertebrata</taxon>
        <taxon>Euteleostomi</taxon>
        <taxon>Mammalia</taxon>
        <taxon>Eutheria</taxon>
        <taxon>Laurasiatheria</taxon>
        <taxon>Artiodactyla</taxon>
        <taxon>Whippomorpha</taxon>
        <taxon>Cetacea</taxon>
        <taxon>Mysticeti</taxon>
        <taxon>Balaenopteridae</taxon>
        <taxon>Balaenoptera</taxon>
    </lineage>
</organism>
<feature type="region of interest" description="Disordered" evidence="1">
    <location>
        <begin position="312"/>
        <end position="377"/>
    </location>
</feature>
<feature type="compositionally biased region" description="Polar residues" evidence="1">
    <location>
        <begin position="280"/>
        <end position="291"/>
    </location>
</feature>
<gene>
    <name evidence="2" type="ORF">E2I00_004680</name>
</gene>
<feature type="region of interest" description="Disordered" evidence="1">
    <location>
        <begin position="259"/>
        <end position="293"/>
    </location>
</feature>
<accession>A0A6A1PZ26</accession>